<dbReference type="Proteomes" id="UP000246171">
    <property type="component" value="Unassembled WGS sequence"/>
</dbReference>
<feature type="transmembrane region" description="Helical" evidence="1">
    <location>
        <begin position="6"/>
        <end position="23"/>
    </location>
</feature>
<dbReference type="RefSeq" id="XP_025384258.1">
    <property type="nucleotide sequence ID" value="XM_025526077.1"/>
</dbReference>
<keyword evidence="1" id="KW-0472">Membrane</keyword>
<evidence type="ECO:0000313" key="2">
    <source>
        <dbReference type="EMBL" id="PWY64940.1"/>
    </source>
</evidence>
<name>A0A317UY68_ASPEC</name>
<evidence type="ECO:0000313" key="3">
    <source>
        <dbReference type="Proteomes" id="UP000246171"/>
    </source>
</evidence>
<organism evidence="2 3">
    <name type="scientific">Aspergillus eucalypticola (strain CBS 122712 / IBT 29274)</name>
    <dbReference type="NCBI Taxonomy" id="1448314"/>
    <lineage>
        <taxon>Eukaryota</taxon>
        <taxon>Fungi</taxon>
        <taxon>Dikarya</taxon>
        <taxon>Ascomycota</taxon>
        <taxon>Pezizomycotina</taxon>
        <taxon>Eurotiomycetes</taxon>
        <taxon>Eurotiomycetidae</taxon>
        <taxon>Eurotiales</taxon>
        <taxon>Aspergillaceae</taxon>
        <taxon>Aspergillus</taxon>
        <taxon>Aspergillus subgen. Circumdati</taxon>
    </lineage>
</organism>
<keyword evidence="1" id="KW-1133">Transmembrane helix</keyword>
<evidence type="ECO:0000256" key="1">
    <source>
        <dbReference type="SAM" id="Phobius"/>
    </source>
</evidence>
<dbReference type="GeneID" id="37048039"/>
<keyword evidence="1" id="KW-0812">Transmembrane</keyword>
<accession>A0A317UY68</accession>
<sequence length="57" mass="6644">MYQLLLGDFCAVLVIYFFFHIILRNILVMGLVLPEVDISTFNAMKWGGMYLRGMHMT</sequence>
<keyword evidence="3" id="KW-1185">Reference proteome</keyword>
<dbReference type="VEuPathDB" id="FungiDB:BO83DRAFT_127995"/>
<proteinExistence type="predicted"/>
<reference evidence="2" key="1">
    <citation type="submission" date="2016-12" db="EMBL/GenBank/DDBJ databases">
        <title>The genomes of Aspergillus section Nigri reveals drivers in fungal speciation.</title>
        <authorList>
            <consortium name="DOE Joint Genome Institute"/>
            <person name="Vesth T.C."/>
            <person name="Nybo J."/>
            <person name="Theobald S."/>
            <person name="Brandl J."/>
            <person name="Frisvad J.C."/>
            <person name="Nielsen K.F."/>
            <person name="Lyhne E.K."/>
            <person name="Kogle M.E."/>
            <person name="Kuo A."/>
            <person name="Riley R."/>
            <person name="Clum A."/>
            <person name="Nolan M."/>
            <person name="Lipzen A."/>
            <person name="Salamov A."/>
            <person name="Henrissat B."/>
            <person name="Wiebenga A."/>
            <person name="De vries R.P."/>
            <person name="Grigoriev I.V."/>
            <person name="Mortensen U.H."/>
            <person name="Andersen M.R."/>
            <person name="Baker S.E."/>
        </authorList>
    </citation>
    <scope>NUCLEOTIDE SEQUENCE</scope>
    <source>
        <strain evidence="2">CBS 122712</strain>
    </source>
</reference>
<gene>
    <name evidence="2" type="ORF">BO83DRAFT_127995</name>
</gene>
<dbReference type="EMBL" id="MSFU01000029">
    <property type="protein sequence ID" value="PWY64940.1"/>
    <property type="molecule type" value="Genomic_DNA"/>
</dbReference>
<dbReference type="AlphaFoldDB" id="A0A317UY68"/>
<comment type="caution">
    <text evidence="2">The sequence shown here is derived from an EMBL/GenBank/DDBJ whole genome shotgun (WGS) entry which is preliminary data.</text>
</comment>
<protein>
    <submittedName>
        <fullName evidence="2">Uncharacterized protein</fullName>
    </submittedName>
</protein>